<sequence length="216" mass="24329">MLIRRKFTKLYYPGLLSLLILPLLCVIYIQYQETGNIRYGTDVAYRSKVSVKTYELPKESQLLSNYKVISNGLSHEDIGLVISHTNKAILNLIANKDTVNGIAITFGGKTQYADMVEVINICYGYKENNVICTFQDDKCLIQHINTPKPEVGMIPPCAGLQFTPRSEPADYSSLSAVYTLIKSSPVAQSFYLILALWGVMFYLVILNVKRRIVPSF</sequence>
<keyword evidence="1" id="KW-1133">Transmembrane helix</keyword>
<name>A0ABP8FV43_9SPHI</name>
<dbReference type="Proteomes" id="UP001500582">
    <property type="component" value="Unassembled WGS sequence"/>
</dbReference>
<proteinExistence type="predicted"/>
<evidence type="ECO:0000256" key="1">
    <source>
        <dbReference type="SAM" id="Phobius"/>
    </source>
</evidence>
<feature type="transmembrane region" description="Helical" evidence="1">
    <location>
        <begin position="190"/>
        <end position="208"/>
    </location>
</feature>
<dbReference type="EMBL" id="BAABFT010000001">
    <property type="protein sequence ID" value="GAA4311610.1"/>
    <property type="molecule type" value="Genomic_DNA"/>
</dbReference>
<keyword evidence="3" id="KW-1185">Reference proteome</keyword>
<protein>
    <submittedName>
        <fullName evidence="2">Uncharacterized protein</fullName>
    </submittedName>
</protein>
<keyword evidence="1" id="KW-0472">Membrane</keyword>
<evidence type="ECO:0000313" key="2">
    <source>
        <dbReference type="EMBL" id="GAA4311610.1"/>
    </source>
</evidence>
<accession>A0ABP8FV43</accession>
<reference evidence="3" key="1">
    <citation type="journal article" date="2019" name="Int. J. Syst. Evol. Microbiol.">
        <title>The Global Catalogue of Microorganisms (GCM) 10K type strain sequencing project: providing services to taxonomists for standard genome sequencing and annotation.</title>
        <authorList>
            <consortium name="The Broad Institute Genomics Platform"/>
            <consortium name="The Broad Institute Genome Sequencing Center for Infectious Disease"/>
            <person name="Wu L."/>
            <person name="Ma J."/>
        </authorList>
    </citation>
    <scope>NUCLEOTIDE SEQUENCE [LARGE SCALE GENOMIC DNA]</scope>
    <source>
        <strain evidence="3">JCM 17705</strain>
    </source>
</reference>
<organism evidence="2 3">
    <name type="scientific">Mucilaginibacter gynuensis</name>
    <dbReference type="NCBI Taxonomy" id="1302236"/>
    <lineage>
        <taxon>Bacteria</taxon>
        <taxon>Pseudomonadati</taxon>
        <taxon>Bacteroidota</taxon>
        <taxon>Sphingobacteriia</taxon>
        <taxon>Sphingobacteriales</taxon>
        <taxon>Sphingobacteriaceae</taxon>
        <taxon>Mucilaginibacter</taxon>
    </lineage>
</organism>
<dbReference type="RefSeq" id="WP_345209572.1">
    <property type="nucleotide sequence ID" value="NZ_BAABFT010000001.1"/>
</dbReference>
<gene>
    <name evidence="2" type="ORF">GCM10023149_06680</name>
</gene>
<evidence type="ECO:0000313" key="3">
    <source>
        <dbReference type="Proteomes" id="UP001500582"/>
    </source>
</evidence>
<keyword evidence="1" id="KW-0812">Transmembrane</keyword>
<comment type="caution">
    <text evidence="2">The sequence shown here is derived from an EMBL/GenBank/DDBJ whole genome shotgun (WGS) entry which is preliminary data.</text>
</comment>
<feature type="transmembrane region" description="Helical" evidence="1">
    <location>
        <begin position="12"/>
        <end position="31"/>
    </location>
</feature>